<dbReference type="InterPro" id="IPR043129">
    <property type="entry name" value="ATPase_NBD"/>
</dbReference>
<keyword evidence="11" id="KW-0539">Nucleus</keyword>
<feature type="region of interest" description="Disordered" evidence="16">
    <location>
        <begin position="1412"/>
        <end position="1466"/>
    </location>
</feature>
<dbReference type="Pfam" id="PF04997">
    <property type="entry name" value="RNA_pol_Rpb1_1"/>
    <property type="match status" value="1"/>
</dbReference>
<dbReference type="Gene3D" id="3.30.420.40">
    <property type="match status" value="3"/>
</dbReference>
<evidence type="ECO:0000256" key="5">
    <source>
        <dbReference type="ARBA" id="ARBA00022695"/>
    </source>
</evidence>
<evidence type="ECO:0000256" key="10">
    <source>
        <dbReference type="ARBA" id="ARBA00023163"/>
    </source>
</evidence>
<evidence type="ECO:0000256" key="15">
    <source>
        <dbReference type="SAM" id="Coils"/>
    </source>
</evidence>
<evidence type="ECO:0000256" key="14">
    <source>
        <dbReference type="RuleBase" id="RU004279"/>
    </source>
</evidence>
<dbReference type="FunFam" id="3.90.640.10:FF:000044">
    <property type="entry name" value="Actin-related protein 9"/>
    <property type="match status" value="1"/>
</dbReference>
<dbReference type="InterPro" id="IPR006592">
    <property type="entry name" value="RNA_pol_N"/>
</dbReference>
<evidence type="ECO:0000256" key="4">
    <source>
        <dbReference type="ARBA" id="ARBA00022679"/>
    </source>
</evidence>
<evidence type="ECO:0000313" key="19">
    <source>
        <dbReference type="Proteomes" id="UP000317650"/>
    </source>
</evidence>
<dbReference type="CDD" id="cd10206">
    <property type="entry name" value="ASKHA_NBD_Arp8-like"/>
    <property type="match status" value="1"/>
</dbReference>
<comment type="catalytic activity">
    <reaction evidence="12 14">
        <text>RNA(n) + a ribonucleoside 5'-triphosphate = RNA(n+1) + diphosphate</text>
        <dbReference type="Rhea" id="RHEA:21248"/>
        <dbReference type="Rhea" id="RHEA-COMP:14527"/>
        <dbReference type="Rhea" id="RHEA-COMP:17342"/>
        <dbReference type="ChEBI" id="CHEBI:33019"/>
        <dbReference type="ChEBI" id="CHEBI:61557"/>
        <dbReference type="ChEBI" id="CHEBI:140395"/>
        <dbReference type="EC" id="2.7.7.6"/>
    </reaction>
</comment>
<dbReference type="EC" id="2.7.7.6" evidence="14"/>
<keyword evidence="15" id="KW-0175">Coiled coil</keyword>
<dbReference type="SUPFAM" id="SSF64484">
    <property type="entry name" value="beta and beta-prime subunits of DNA dependent RNA-polymerase"/>
    <property type="match status" value="1"/>
</dbReference>
<dbReference type="Gene3D" id="1.10.274.100">
    <property type="entry name" value="RNA polymerase Rpb1, domain 3"/>
    <property type="match status" value="1"/>
</dbReference>
<evidence type="ECO:0000313" key="18">
    <source>
        <dbReference type="EMBL" id="THU62291.1"/>
    </source>
</evidence>
<dbReference type="InterPro" id="IPR045867">
    <property type="entry name" value="DNA-dir_RpoC_beta_prime"/>
</dbReference>
<feature type="region of interest" description="Disordered" evidence="16">
    <location>
        <begin position="1316"/>
        <end position="1375"/>
    </location>
</feature>
<dbReference type="GO" id="GO:0003677">
    <property type="term" value="F:DNA binding"/>
    <property type="evidence" value="ECO:0007669"/>
    <property type="project" value="InterPro"/>
</dbReference>
<evidence type="ECO:0000259" key="17">
    <source>
        <dbReference type="SMART" id="SM00663"/>
    </source>
</evidence>
<keyword evidence="19" id="KW-1185">Reference proteome</keyword>
<dbReference type="FunFam" id="4.10.860.120:FF:000006">
    <property type="entry name" value="DNA-directed RNA polymerase subunit"/>
    <property type="match status" value="1"/>
</dbReference>
<dbReference type="PANTHER" id="PTHR19376">
    <property type="entry name" value="DNA-DIRECTED RNA POLYMERASE"/>
    <property type="match status" value="1"/>
</dbReference>
<dbReference type="PANTHER" id="PTHR19376:SF11">
    <property type="entry name" value="DNA-DIRECTED RNA POLYMERASE I SUBUNIT RPA1"/>
    <property type="match status" value="1"/>
</dbReference>
<dbReference type="Gene3D" id="3.30.70.2850">
    <property type="match status" value="1"/>
</dbReference>
<dbReference type="InterPro" id="IPR000722">
    <property type="entry name" value="RNA_pol_asu"/>
</dbReference>
<accession>A0A4S8JJU5</accession>
<keyword evidence="10 14" id="KW-0804">Transcription</keyword>
<dbReference type="InterPro" id="IPR042102">
    <property type="entry name" value="RNA_pol_Rpb1_3_sf"/>
</dbReference>
<evidence type="ECO:0000256" key="7">
    <source>
        <dbReference type="ARBA" id="ARBA00022763"/>
    </source>
</evidence>
<dbReference type="InterPro" id="IPR007080">
    <property type="entry name" value="RNA_pol_Rpb1_1"/>
</dbReference>
<dbReference type="SUPFAM" id="SSF53067">
    <property type="entry name" value="Actin-like ATPase domain"/>
    <property type="match status" value="2"/>
</dbReference>
<evidence type="ECO:0000256" key="9">
    <source>
        <dbReference type="ARBA" id="ARBA00022842"/>
    </source>
</evidence>
<evidence type="ECO:0000256" key="6">
    <source>
        <dbReference type="ARBA" id="ARBA00022723"/>
    </source>
</evidence>
<feature type="compositionally biased region" description="Basic residues" evidence="16">
    <location>
        <begin position="2337"/>
        <end position="2348"/>
    </location>
</feature>
<dbReference type="GO" id="GO:0046872">
    <property type="term" value="F:metal ion binding"/>
    <property type="evidence" value="ECO:0007669"/>
    <property type="project" value="UniProtKB-KW"/>
</dbReference>
<dbReference type="SMART" id="SM00268">
    <property type="entry name" value="ACTIN"/>
    <property type="match status" value="1"/>
</dbReference>
<dbReference type="FunFam" id="2.40.40.20:FF:000019">
    <property type="entry name" value="DNA-directed RNA polymerase II subunit RPB1"/>
    <property type="match status" value="1"/>
</dbReference>
<feature type="coiled-coil region" evidence="15">
    <location>
        <begin position="2485"/>
        <end position="2606"/>
    </location>
</feature>
<comment type="caution">
    <text evidence="18">The sequence shown here is derived from an EMBL/GenBank/DDBJ whole genome shotgun (WGS) entry which is preliminary data.</text>
</comment>
<dbReference type="InterPro" id="IPR013882">
    <property type="entry name" value="Ctp1_C"/>
</dbReference>
<comment type="function">
    <text evidence="14">DNA-dependent RNA polymerase catalyzes the transcription of DNA into RNA using the four ribonucleoside triphosphates as substrates.</text>
</comment>
<dbReference type="Gene3D" id="6.20.50.80">
    <property type="match status" value="1"/>
</dbReference>
<dbReference type="Pfam" id="PF08573">
    <property type="entry name" value="SAE2"/>
    <property type="match status" value="1"/>
</dbReference>
<dbReference type="InterPro" id="IPR015699">
    <property type="entry name" value="DNA-dir_RNA_pol1_lsu_N"/>
</dbReference>
<feature type="compositionally biased region" description="Acidic residues" evidence="16">
    <location>
        <begin position="1319"/>
        <end position="1329"/>
    </location>
</feature>
<dbReference type="Gene3D" id="3.30.1490.180">
    <property type="entry name" value="RNA polymerase ii"/>
    <property type="match status" value="1"/>
</dbReference>
<dbReference type="Gene3D" id="3.90.640.10">
    <property type="entry name" value="Actin, Chain A, domain 4"/>
    <property type="match status" value="1"/>
</dbReference>
<evidence type="ECO:0000256" key="11">
    <source>
        <dbReference type="ARBA" id="ARBA00023242"/>
    </source>
</evidence>
<dbReference type="GO" id="GO:0005736">
    <property type="term" value="C:RNA polymerase I complex"/>
    <property type="evidence" value="ECO:0007669"/>
    <property type="project" value="TreeGrafter"/>
</dbReference>
<feature type="compositionally biased region" description="Acidic residues" evidence="16">
    <location>
        <begin position="1339"/>
        <end position="1355"/>
    </location>
</feature>
<feature type="region of interest" description="Disordered" evidence="16">
    <location>
        <begin position="2622"/>
        <end position="2677"/>
    </location>
</feature>
<name>A0A4S8JJU5_MUSBA</name>
<keyword evidence="9" id="KW-0460">Magnesium</keyword>
<feature type="compositionally biased region" description="Basic and acidic residues" evidence="16">
    <location>
        <begin position="2349"/>
        <end position="2360"/>
    </location>
</feature>
<dbReference type="STRING" id="52838.A0A4S8JJU5"/>
<gene>
    <name evidence="18" type="ORF">C4D60_Mb01t03580</name>
</gene>
<feature type="region of interest" description="Disordered" evidence="16">
    <location>
        <begin position="1796"/>
        <end position="1829"/>
    </location>
</feature>
<evidence type="ECO:0000256" key="13">
    <source>
        <dbReference type="RuleBase" id="RU000487"/>
    </source>
</evidence>
<comment type="similarity">
    <text evidence="2 14">Belongs to the RNA polymerase beta' chain family.</text>
</comment>
<dbReference type="InterPro" id="IPR038120">
    <property type="entry name" value="Rpb1_funnel_sf"/>
</dbReference>
<dbReference type="FunFam" id="3.30.420.40:FF:000378">
    <property type="entry name" value="Actin-related protein 9"/>
    <property type="match status" value="1"/>
</dbReference>
<dbReference type="EMBL" id="PYDT01000004">
    <property type="protein sequence ID" value="THU62291.1"/>
    <property type="molecule type" value="Genomic_DNA"/>
</dbReference>
<keyword evidence="8" id="KW-0862">Zinc</keyword>
<dbReference type="Pfam" id="PF00623">
    <property type="entry name" value="RNA_pol_Rpb1_2"/>
    <property type="match status" value="1"/>
</dbReference>
<feature type="compositionally biased region" description="Basic and acidic residues" evidence="16">
    <location>
        <begin position="2622"/>
        <end position="2632"/>
    </location>
</feature>
<feature type="compositionally biased region" description="Basic and acidic residues" evidence="16">
    <location>
        <begin position="2715"/>
        <end position="2727"/>
    </location>
</feature>
<evidence type="ECO:0000256" key="1">
    <source>
        <dbReference type="ARBA" id="ARBA00004123"/>
    </source>
</evidence>
<dbReference type="Pfam" id="PF05000">
    <property type="entry name" value="RNA_pol_Rpb1_4"/>
    <property type="match status" value="1"/>
</dbReference>
<dbReference type="InterPro" id="IPR047107">
    <property type="entry name" value="DNA-dir_RNA_pol1_lsu_C"/>
</dbReference>
<dbReference type="InterPro" id="IPR007083">
    <property type="entry name" value="RNA_pol_Rpb1_4"/>
</dbReference>
<dbReference type="CDD" id="cd01435">
    <property type="entry name" value="RNAP_I_RPA1_N"/>
    <property type="match status" value="1"/>
</dbReference>
<organism evidence="18 19">
    <name type="scientific">Musa balbisiana</name>
    <name type="common">Banana</name>
    <dbReference type="NCBI Taxonomy" id="52838"/>
    <lineage>
        <taxon>Eukaryota</taxon>
        <taxon>Viridiplantae</taxon>
        <taxon>Streptophyta</taxon>
        <taxon>Embryophyta</taxon>
        <taxon>Tracheophyta</taxon>
        <taxon>Spermatophyta</taxon>
        <taxon>Magnoliopsida</taxon>
        <taxon>Liliopsida</taxon>
        <taxon>Zingiberales</taxon>
        <taxon>Musaceae</taxon>
        <taxon>Musa</taxon>
    </lineage>
</organism>
<feature type="region of interest" description="Disordered" evidence="16">
    <location>
        <begin position="2707"/>
        <end position="2727"/>
    </location>
</feature>
<dbReference type="Pfam" id="PF04983">
    <property type="entry name" value="RNA_pol_Rpb1_3"/>
    <property type="match status" value="1"/>
</dbReference>
<dbReference type="Gene3D" id="2.40.40.20">
    <property type="match status" value="1"/>
</dbReference>
<feature type="region of interest" description="Disordered" evidence="16">
    <location>
        <begin position="2337"/>
        <end position="2360"/>
    </location>
</feature>
<comment type="subcellular location">
    <subcellularLocation>
        <location evidence="1">Nucleus</location>
    </subcellularLocation>
</comment>
<dbReference type="FunFam" id="1.10.274.100:FF:000015">
    <property type="entry name" value="DNA-directed RNA polymerase subunit"/>
    <property type="match status" value="1"/>
</dbReference>
<keyword evidence="4 14" id="KW-0808">Transferase</keyword>
<dbReference type="SMART" id="SM00663">
    <property type="entry name" value="RPOLA_N"/>
    <property type="match status" value="1"/>
</dbReference>
<sequence>MKNQPLPHCLVNTNEPLTLGSPYFGVGLGFRRGVIRANSKAASGVVKYVHFNFYTSEEIRKISVKKITKPDLLDAKNSPVPDGLYDPALGPLNDNDSCKSCGQFSVRCPGHCGHIDLAKPLYNPLLFKTLQGLLQITCFFCHKFKINEEKVKRYVALLDLIVKGDINGARNLEANSWSEIFFPEEETAESITSNFDNANSKHLTWTSLQQSEALSVFSKFMRERRKKCDNCGKKNPTINSPVFGWLNKTTQQSDIRANFIIDSSLDQLSSEAKYSSITQSRGESASEMDEESPLPKKKVKLGDLPPEFIKQMSSSGQKHLLPSEVEFILNNLWKNEANLCMLISDIHCKNLSISRGNKGFAMFFLKTLLIPPSKFRPAAGTSGRGVLEHPQNTLLSKVQQANIALKNCIVANPDHPDILRSWMDLQKCVNVLFDSTKGFAKSDKEASGIRQLLEKKSGILRQKMMGKRVNFACRSVISPDPYLAVNEIGIPPYFALRLTYPERVTPWNVNKLRRAIINGADIHPGATHYKDKERMYKLQASQNMRSAISRKLPTSRGMTAQLGMGPESEFEGKVVYRHLQDGDIVLVNRQPTLHKPSMMAHVVRVLKGEKTLRMHYANCSTYNADFDGDEMNVHLPQDEISRAEAINIVNANKQYIVPTSGHPIRGLIQDHIVSAVLLTKMDTFLTREEYHQLLYASSVPPTSYSQRNRFSQKVSVSWSDYEIQPLPPAIWKPTPLWTGKQVITAILNFVTRGRLPLTIEKRGRIQKEYIGEDHTLLVLHIHNNELVHGMIDKAQFGTYGLVHAVHELYGPDVAGMLLSVFSRLFTSFLQIHGFTCGVDDLLLSQKSDIERERILKKSEIQSGEVHMRFTRTKDGDGDPMKLQREIEKVLRGNGDSATALLDRMMSNSLNSLTSEINQTLFPNGLLKPFLKNCLSLMTTTGAKGGLVNMTQISSLLGQQELEGKRVPRMVSGKTLPCFPPWDISSRAGGFISDRFLTGLRPQEYYFHCMAGRDGLVDTAIKTSRSGYLQRCIIKNLECLKVSYDHTVRDADGSVIQFIYGEDGIDVLKTSYISEFKMLLDNQKVVLQKFSDQIADTSLAKSNAYIRELPCSLRDKATDFILKNQKSFPHQINQKDFMKLMKLKYLSSLAEPGEAVGVVAAQSVGEPSTQMTLNTFHLAGKGDMNVTLGIPRLQEILMTASKDIRTPLMNCPLHAWKTKDDAERLAAKLRRVSMADVVERMEVCTVPFSIHGNQISTIYKLKMTLYPSELYPAFSELTLEDCKEVLETTFVEAMEDAIAKHLDMIFRISDIKVASGKEENDFEEGVDEDESRNKSNTVEENVDGGDEDYESLDDQGTDSKRRKQQANDEVEYDDGIEKESFVAAGEHDEEMQSGFESEIDHVEADEDYLMGGGSPGFDMDIATPESPSKADSTPVLEDGKKKSKLMEKDKKETKSKADKKAKKPKSSKKKIKRTIYVMAEGLKFEVHYIFRSEPRILLAEIAQRTAKRVYVKEYKNIERCSLKENKKSTDPFMLQIAGVNFNTLWDLEEFLDINHIYSNDIHAMLNTYGVEAARATIIKEVTDVFGLYGIQVNIRHLSLIADFMTFHGGYRPMNRVGMGDFNTSPFGKMTFETATKFIVESAFHGEVDTLESPSASVSLGQPDYYKTVVPSQLINERGANLVVINPGSANVRIGFANQQVPFNIPHCIARHVKGSDNRLTGSVQDQVLNLQAIPSQQLEREKAYDTIASFLKIPFLDEEVESNSFPRKMGPVDGYASHQSRSETSYSWTNVMEKKPNRSLAVDTSERAEDKDAECEPSNSKADDDGESPPKEFMFKEFICGEEALKISSVEPYCLSHPIRRGHFNVSQHYPLQQVLEDLHDIWNWILTEKLHLPSGERNLYSAILVLPETFDNREIKEMLSVVLRDLKFSLAVEGLAATFGNGLSTACVVNIGAQDGVALPSTVLTLPYGGEDISRCLLWLQRYHQTWPPIQTNPLVKPIDMFMLNKIKESYCQIREGEFDAVAIVHSFDEVRPVGSHKTRLSALNVPPMGLFYPALLVPEEYPQPPRPWFHDYEDMLEDTWHMEFSRRPDMSDGLYLGVNSGLNMWDNYSMLPSRPKKDDKLGLAEAITSSILSTGRLDLKRKLFCSIQLIGGVSLTAGLVGAVEERVLHAIPSNEAIDTVEIFLFKGMIGFSIIWTGAAIKNQPIILGILDFSRDAWIHREDWIRNGIHIGSGRKYKDSYFLQAQAIAGCFCGTRTNRAIGGIGRGTIRRDEDAIIGGAVLFFKSSISLITLDSHQRLGHGDVAGSITSAERQSVGPRFRNAPHVILRIDDDIKGGKRNQTRKKKKSGGREIERNKKGEGGIPLVTGKLFAGARDGFVRPGFFLRPRLFSSRFTGMERDLVNAPKFDYSSDTDDLKYVSGLSTIFVATIQEVKDRVSQIELIFCSQLFPCLQSTSKLLQKKLADTRNAMEAEWKKKEHALLHQIEELLSEKKHCQDEIQQLCSSLEDSRTKLMGTEQLVKKYELEKGQLMDEVESLTRKEVIIGELKRQLDQKTSEIAEGKELQQSLLEQSELNDKKLSIEQAKRRELLDDYNRLRTSYKQLKSQYLYLIRKLDNNLENEHHLDRKQEVKSSPRSYPKKRRLQDYEENEEEITSIASQTDETKSGGGSHEDPGVHHGLPLVKRLTNGSHVTHSSYRPSILPKYTVGTTKSEPIAGEKKGSSSWRDTRAKEARGVDLHDDFLDTPLEIVRNIIKLPCKEAQDIAVPPPKDVDLNNYDDETQDMNTKTIPHQQCISVLGPNKGGFKYVEPVRKKTERENLKGVECQQCKKFYDAVLLGDDGNPDHVNRRCEHHDGVSRHRYRYAPPMTPEGFWNIGFDSDM</sequence>
<dbReference type="InterPro" id="IPR007066">
    <property type="entry name" value="RNA_pol_Rpb1_3"/>
</dbReference>
<dbReference type="Proteomes" id="UP000317650">
    <property type="component" value="Chromosome 1"/>
</dbReference>
<dbReference type="CDD" id="cd02735">
    <property type="entry name" value="RNAP_I_Rpa1_C"/>
    <property type="match status" value="1"/>
</dbReference>
<evidence type="ECO:0000256" key="12">
    <source>
        <dbReference type="ARBA" id="ARBA00048552"/>
    </source>
</evidence>
<dbReference type="InterPro" id="IPR004000">
    <property type="entry name" value="Actin"/>
</dbReference>
<feature type="compositionally biased region" description="Basic and acidic residues" evidence="16">
    <location>
        <begin position="2661"/>
        <end position="2675"/>
    </location>
</feature>
<dbReference type="Gene3D" id="4.10.860.120">
    <property type="entry name" value="RNA polymerase II, clamp domain"/>
    <property type="match status" value="1"/>
</dbReference>
<keyword evidence="5 14" id="KW-0548">Nucleotidyltransferase</keyword>
<keyword evidence="3 14" id="KW-0240">DNA-directed RNA polymerase</keyword>
<dbReference type="InterPro" id="IPR044893">
    <property type="entry name" value="RNA_pol_Rpb1_clamp_domain"/>
</dbReference>
<dbReference type="GO" id="GO:0006351">
    <property type="term" value="P:DNA-templated transcription"/>
    <property type="evidence" value="ECO:0007669"/>
    <property type="project" value="InterPro"/>
</dbReference>
<keyword evidence="7" id="KW-0227">DNA damage</keyword>
<dbReference type="Gene3D" id="1.10.132.30">
    <property type="match status" value="1"/>
</dbReference>
<dbReference type="InterPro" id="IPR007081">
    <property type="entry name" value="RNA_pol_Rpb1_5"/>
</dbReference>
<feature type="domain" description="RNA polymerase N-terminal" evidence="17">
    <location>
        <begin position="361"/>
        <end position="679"/>
    </location>
</feature>
<reference evidence="18 19" key="1">
    <citation type="journal article" date="2019" name="Nat. Plants">
        <title>Genome sequencing of Musa balbisiana reveals subgenome evolution and function divergence in polyploid bananas.</title>
        <authorList>
            <person name="Yao X."/>
        </authorList>
    </citation>
    <scope>NUCLEOTIDE SEQUENCE [LARGE SCALE GENOMIC DNA]</scope>
    <source>
        <strain evidence="19">cv. DH-PKW</strain>
        <tissue evidence="18">Leaves</tissue>
    </source>
</reference>
<dbReference type="Pfam" id="PF04998">
    <property type="entry name" value="RNA_pol_Rpb1_5"/>
    <property type="match status" value="2"/>
</dbReference>
<keyword evidence="6" id="KW-0479">Metal-binding</keyword>
<evidence type="ECO:0000256" key="3">
    <source>
        <dbReference type="ARBA" id="ARBA00022478"/>
    </source>
</evidence>
<evidence type="ECO:0000256" key="16">
    <source>
        <dbReference type="SAM" id="MobiDB-lite"/>
    </source>
</evidence>
<dbReference type="Pfam" id="PF00022">
    <property type="entry name" value="Actin"/>
    <property type="match status" value="1"/>
</dbReference>
<evidence type="ECO:0000256" key="2">
    <source>
        <dbReference type="ARBA" id="ARBA00006460"/>
    </source>
</evidence>
<feature type="compositionally biased region" description="Basic and acidic residues" evidence="16">
    <location>
        <begin position="1436"/>
        <end position="1457"/>
    </location>
</feature>
<dbReference type="GO" id="GO:0006281">
    <property type="term" value="P:DNA repair"/>
    <property type="evidence" value="ECO:0007669"/>
    <property type="project" value="InterPro"/>
</dbReference>
<proteinExistence type="inferred from homology"/>
<protein>
    <recommendedName>
        <fullName evidence="14">DNA-directed RNA polymerase subunit</fullName>
        <ecNumber evidence="14">2.7.7.6</ecNumber>
    </recommendedName>
</protein>
<dbReference type="GO" id="GO:0003899">
    <property type="term" value="F:DNA-directed RNA polymerase activity"/>
    <property type="evidence" value="ECO:0007669"/>
    <property type="project" value="UniProtKB-EC"/>
</dbReference>
<evidence type="ECO:0000256" key="8">
    <source>
        <dbReference type="ARBA" id="ARBA00022833"/>
    </source>
</evidence>
<comment type="similarity">
    <text evidence="13">Belongs to the actin family.</text>
</comment>